<dbReference type="Gene3D" id="3.40.50.10140">
    <property type="entry name" value="Toll/interleukin-1 receptor homology (TIR) domain"/>
    <property type="match status" value="1"/>
</dbReference>
<dbReference type="EMBL" id="JADGJH010002015">
    <property type="protein sequence ID" value="KAJ3105190.1"/>
    <property type="molecule type" value="Genomic_DNA"/>
</dbReference>
<evidence type="ECO:0000259" key="2">
    <source>
        <dbReference type="PROSITE" id="PS50104"/>
    </source>
</evidence>
<evidence type="ECO:0000313" key="4">
    <source>
        <dbReference type="Proteomes" id="UP001211907"/>
    </source>
</evidence>
<dbReference type="AlphaFoldDB" id="A0AAD5SUF0"/>
<dbReference type="InterPro" id="IPR000157">
    <property type="entry name" value="TIR_dom"/>
</dbReference>
<feature type="coiled-coil region" evidence="1">
    <location>
        <begin position="902"/>
        <end position="929"/>
    </location>
</feature>
<dbReference type="Pfam" id="PF13676">
    <property type="entry name" value="TIR_2"/>
    <property type="match status" value="1"/>
</dbReference>
<feature type="domain" description="TIR" evidence="2">
    <location>
        <begin position="7"/>
        <end position="173"/>
    </location>
</feature>
<evidence type="ECO:0000256" key="1">
    <source>
        <dbReference type="SAM" id="Coils"/>
    </source>
</evidence>
<dbReference type="SUPFAM" id="SSF52200">
    <property type="entry name" value="Toll/Interleukin receptor TIR domain"/>
    <property type="match status" value="1"/>
</dbReference>
<dbReference type="Proteomes" id="UP001211907">
    <property type="component" value="Unassembled WGS sequence"/>
</dbReference>
<organism evidence="3 4">
    <name type="scientific">Physocladia obscura</name>
    <dbReference type="NCBI Taxonomy" id="109957"/>
    <lineage>
        <taxon>Eukaryota</taxon>
        <taxon>Fungi</taxon>
        <taxon>Fungi incertae sedis</taxon>
        <taxon>Chytridiomycota</taxon>
        <taxon>Chytridiomycota incertae sedis</taxon>
        <taxon>Chytridiomycetes</taxon>
        <taxon>Chytridiales</taxon>
        <taxon>Chytriomycetaceae</taxon>
        <taxon>Physocladia</taxon>
    </lineage>
</organism>
<feature type="non-terminal residue" evidence="3">
    <location>
        <position position="1031"/>
    </location>
</feature>
<keyword evidence="1" id="KW-0175">Coiled coil</keyword>
<proteinExistence type="predicted"/>
<protein>
    <recommendedName>
        <fullName evidence="2">TIR domain-containing protein</fullName>
    </recommendedName>
</protein>
<gene>
    <name evidence="3" type="ORF">HK100_003932</name>
</gene>
<comment type="caution">
    <text evidence="3">The sequence shown here is derived from an EMBL/GenBank/DDBJ whole genome shotgun (WGS) entry which is preliminary data.</text>
</comment>
<dbReference type="PROSITE" id="PS50104">
    <property type="entry name" value="TIR"/>
    <property type="match status" value="1"/>
</dbReference>
<dbReference type="InterPro" id="IPR035897">
    <property type="entry name" value="Toll_tir_struct_dom_sf"/>
</dbReference>
<keyword evidence="4" id="KW-1185">Reference proteome</keyword>
<accession>A0AAD5SUF0</accession>
<dbReference type="GO" id="GO:0007165">
    <property type="term" value="P:signal transduction"/>
    <property type="evidence" value="ECO:0007669"/>
    <property type="project" value="InterPro"/>
</dbReference>
<sequence>METPIIKTFHVFISYRVNTDADLAEKLCDKLQAMVILNEQREIRFRCFLDKQNLTVGHDYEDQFLDGLRKSCLFLPLISEACLNSMVSIQAGWTDNVVKEWQTALSLQKNSELDIIPILVGSHDSIPGSSSSSKAYRRFDGFGTVSKLPNFAIGDSPDTTPIRTVVGDLLKLQGIFLNPEEITDKLSGIVSKFSSQVWPTYRQYWENQNELGPEPLLTCVQCLQPYAQSQNGEGACRFHLTDGPYPKYSSTYECCGTRDSTLGCARNHHNPKHHNKFKYGSWYNWRSDLVNYTDKSKTLVKVCVDDFSHEYSDGSIFISLGATLRGAGIYANALYLSGYVPPSRPWFNLFLKDELALQDANKPIFELKGDYGEWAIATWIISEQEIVGAKLECGSKTSKDPSSAIIHFAWPQVSENDGPISKLIKFSNSPRFGELPLPQNAQQNNPYNLPIKTTFKSGTPITSVVPRKPEIFKPWSSPKSSLRMKFKESSARHDSYRKRDILNISVSIINTSAVPISVIEGRAFARLRVADGAALAFDETGSGDEDGESDKFVATRDWKLVKSGFLAGAVEIPVTVPAGGTAAVEVYAHLPCGRYYNDGVDPGNHRFSWLVYRAGVPLVLDLEFEDINGEIFGGMVEFSLPDLQLSTVQPDWSFSLCIDDSKTVDRQFVTATIKTETSHEDEYSAPEVARDKNSQHNISCGSGRSLGTSTLRYIVLETEKAAIANNKSFSALQIQDISPICFYGPFPYTSFESTQFQPTAHALVDLSRRSVVAIRFAVVSRSMRAVGYYIVPPYGDALSPLSSAATQIASLDYSDPVVSGWQNEEADMVVSSENGDAVPRQIQEKPNVPPRVQFTNESTKSITSASGNIDSAGLTEALRGIVAKEVADAIPVIVQHVQAAVAASFHEVIDGLVKQIKELEEERAMVRTTPPTPQPPVISFDSAGTAILAAPPRVSSVLVATGNTPTPQARGMTTGSMPIINIPPPPARAPSASDFAYPLPVNALPMPNIPVFTSAPVVGSAPSTPPPPPPQ</sequence>
<evidence type="ECO:0000313" key="3">
    <source>
        <dbReference type="EMBL" id="KAJ3105190.1"/>
    </source>
</evidence>
<name>A0AAD5SUF0_9FUNG</name>
<reference evidence="3" key="1">
    <citation type="submission" date="2020-05" db="EMBL/GenBank/DDBJ databases">
        <title>Phylogenomic resolution of chytrid fungi.</title>
        <authorList>
            <person name="Stajich J.E."/>
            <person name="Amses K."/>
            <person name="Simmons R."/>
            <person name="Seto K."/>
            <person name="Myers J."/>
            <person name="Bonds A."/>
            <person name="Quandt C.A."/>
            <person name="Barry K."/>
            <person name="Liu P."/>
            <person name="Grigoriev I."/>
            <person name="Longcore J.E."/>
            <person name="James T.Y."/>
        </authorList>
    </citation>
    <scope>NUCLEOTIDE SEQUENCE</scope>
    <source>
        <strain evidence="3">JEL0513</strain>
    </source>
</reference>